<dbReference type="OrthoDB" id="9815847at2"/>
<dbReference type="KEGG" id="ccz:CCALI_00652"/>
<keyword evidence="2" id="KW-0472">Membrane</keyword>
<organism evidence="3 4">
    <name type="scientific">Chthonomonas calidirosea (strain DSM 23976 / ICMP 18418 / T49)</name>
    <dbReference type="NCBI Taxonomy" id="1303518"/>
    <lineage>
        <taxon>Bacteria</taxon>
        <taxon>Bacillati</taxon>
        <taxon>Armatimonadota</taxon>
        <taxon>Chthonomonadia</taxon>
        <taxon>Chthonomonadales</taxon>
        <taxon>Chthonomonadaceae</taxon>
        <taxon>Chthonomonas</taxon>
    </lineage>
</organism>
<proteinExistence type="predicted"/>
<dbReference type="SUPFAM" id="SSF48452">
    <property type="entry name" value="TPR-like"/>
    <property type="match status" value="1"/>
</dbReference>
<evidence type="ECO:0000313" key="4">
    <source>
        <dbReference type="Proteomes" id="UP000014227"/>
    </source>
</evidence>
<name>S0EXF7_CHTCT</name>
<dbReference type="Gene3D" id="1.25.40.10">
    <property type="entry name" value="Tetratricopeptide repeat domain"/>
    <property type="match status" value="1"/>
</dbReference>
<reference evidence="4" key="1">
    <citation type="submission" date="2013-03" db="EMBL/GenBank/DDBJ databases">
        <title>Genome sequence of Chthonomonas calidirosea, the first sequenced genome from the Armatimonadetes phylum (formally candidate division OP10).</title>
        <authorList>
            <person name="Lee K.C.Y."/>
            <person name="Morgan X.C."/>
            <person name="Dunfield P.F."/>
            <person name="Tamas I."/>
            <person name="Houghton K.M."/>
            <person name="Vyssotski M."/>
            <person name="Ryan J.L.J."/>
            <person name="Lagutin K."/>
            <person name="McDonald I.R."/>
            <person name="Stott M.B."/>
        </authorList>
    </citation>
    <scope>NUCLEOTIDE SEQUENCE [LARGE SCALE GENOMIC DNA]</scope>
    <source>
        <strain evidence="4">DSM 23976 / ICMP 18418 / T49</strain>
    </source>
</reference>
<accession>S0EXF7</accession>
<dbReference type="STRING" id="454171.CP488_00501"/>
<feature type="region of interest" description="Disordered" evidence="1">
    <location>
        <begin position="52"/>
        <end position="85"/>
    </location>
</feature>
<feature type="compositionally biased region" description="Polar residues" evidence="1">
    <location>
        <begin position="11"/>
        <end position="22"/>
    </location>
</feature>
<dbReference type="Proteomes" id="UP000014227">
    <property type="component" value="Chromosome I"/>
</dbReference>
<evidence type="ECO:0000256" key="2">
    <source>
        <dbReference type="SAM" id="Phobius"/>
    </source>
</evidence>
<dbReference type="InterPro" id="IPR019734">
    <property type="entry name" value="TPR_rpt"/>
</dbReference>
<keyword evidence="2" id="KW-0812">Transmembrane</keyword>
<dbReference type="PATRIC" id="fig|1303518.3.peg.658"/>
<dbReference type="AlphaFoldDB" id="S0EXF7"/>
<evidence type="ECO:0000256" key="1">
    <source>
        <dbReference type="SAM" id="MobiDB-lite"/>
    </source>
</evidence>
<dbReference type="InterPro" id="IPR011990">
    <property type="entry name" value="TPR-like_helical_dom_sf"/>
</dbReference>
<feature type="compositionally biased region" description="Polar residues" evidence="1">
    <location>
        <begin position="69"/>
        <end position="82"/>
    </location>
</feature>
<feature type="region of interest" description="Disordered" evidence="1">
    <location>
        <begin position="1"/>
        <end position="38"/>
    </location>
</feature>
<dbReference type="RefSeq" id="WP_016482040.1">
    <property type="nucleotide sequence ID" value="NC_021487.1"/>
</dbReference>
<feature type="transmembrane region" description="Helical" evidence="2">
    <location>
        <begin position="269"/>
        <end position="289"/>
    </location>
</feature>
<dbReference type="InParanoid" id="S0EXF7"/>
<dbReference type="HOGENOM" id="CLU_923457_0_0_0"/>
<keyword evidence="4" id="KW-1185">Reference proteome</keyword>
<evidence type="ECO:0000313" key="3">
    <source>
        <dbReference type="EMBL" id="CCW34478.1"/>
    </source>
</evidence>
<gene>
    <name evidence="3" type="ORF">CCALI_00652</name>
</gene>
<feature type="transmembrane region" description="Helical" evidence="2">
    <location>
        <begin position="246"/>
        <end position="263"/>
    </location>
</feature>
<keyword evidence="2" id="KW-1133">Transmembrane helix</keyword>
<sequence length="301" mass="33013">MSPNEEHDTKTPSSSTERTQAMSPLHGPEIKASPPMDERVLEVAQELIQQGITPEQAKKLLVAGGPGNDGSSPTGASQTTRGSGAEVSLSELIARKIEAQAEAVKKIDLGLPDFREATLQEKYEAERLQREAELLRRRERYREAEAKCREALSKNPKDALGLELLGDILQGLGRVDEAMAAYYRATLADPRRASAEKKFGDLLVKQQDWGAVITEDVEKHPFVGLLLSALLPGLGHCYYGETIRGLIYFVIDAILLAILLWLVPHSRGITVGLLGVALLALLYYCFVLIDMRLISRRTGGV</sequence>
<dbReference type="EMBL" id="HF951689">
    <property type="protein sequence ID" value="CCW34478.1"/>
    <property type="molecule type" value="Genomic_DNA"/>
</dbReference>
<protein>
    <submittedName>
        <fullName evidence="3">Tetratricopeptide repeat</fullName>
    </submittedName>
</protein>
<dbReference type="eggNOG" id="COG4235">
    <property type="taxonomic scope" value="Bacteria"/>
</dbReference>
<dbReference type="SMART" id="SM00028">
    <property type="entry name" value="TPR"/>
    <property type="match status" value="2"/>
</dbReference>
<feature type="compositionally biased region" description="Basic and acidic residues" evidence="1">
    <location>
        <begin position="1"/>
        <end position="10"/>
    </location>
</feature>